<evidence type="ECO:0000313" key="10">
    <source>
        <dbReference type="EMBL" id="CCO17465.1"/>
    </source>
</evidence>
<dbReference type="PANTHER" id="PTHR44329:SF140">
    <property type="entry name" value="INACTIVE PROTEIN TYROSINE KINASE PTKL"/>
    <property type="match status" value="1"/>
</dbReference>
<keyword evidence="6" id="KW-0040">ANK repeat</keyword>
<dbReference type="InterPro" id="IPR036770">
    <property type="entry name" value="Ankyrin_rpt-contain_sf"/>
</dbReference>
<dbReference type="InterPro" id="IPR002110">
    <property type="entry name" value="Ankyrin_rpt"/>
</dbReference>
<dbReference type="FunFam" id="3.30.200.20:FF:000180">
    <property type="entry name" value="serine/threonine-protein kinase STY46-like"/>
    <property type="match status" value="1"/>
</dbReference>
<accession>K8EYB2</accession>
<dbReference type="STRING" id="41875.K8EYB2"/>
<dbReference type="AlphaFoldDB" id="K8EYB2"/>
<keyword evidence="11" id="KW-1185">Reference proteome</keyword>
<dbReference type="Gene3D" id="1.25.40.20">
    <property type="entry name" value="Ankyrin repeat-containing domain"/>
    <property type="match status" value="1"/>
</dbReference>
<evidence type="ECO:0000256" key="5">
    <source>
        <dbReference type="ARBA" id="ARBA00022840"/>
    </source>
</evidence>
<evidence type="ECO:0000256" key="8">
    <source>
        <dbReference type="SAM" id="MobiDB-lite"/>
    </source>
</evidence>
<dbReference type="InterPro" id="IPR000719">
    <property type="entry name" value="Prot_kinase_dom"/>
</dbReference>
<dbReference type="SMART" id="SM00248">
    <property type="entry name" value="ANK"/>
    <property type="match status" value="2"/>
</dbReference>
<dbReference type="Pfam" id="PF00069">
    <property type="entry name" value="Pkinase"/>
    <property type="match status" value="1"/>
</dbReference>
<evidence type="ECO:0000259" key="9">
    <source>
        <dbReference type="PROSITE" id="PS50011"/>
    </source>
</evidence>
<dbReference type="PROSITE" id="PS50011">
    <property type="entry name" value="PROTEIN_KINASE_DOM"/>
    <property type="match status" value="1"/>
</dbReference>
<feature type="repeat" description="ANK" evidence="6">
    <location>
        <begin position="134"/>
        <end position="166"/>
    </location>
</feature>
<dbReference type="PROSITE" id="PS00107">
    <property type="entry name" value="PROTEIN_KINASE_ATP"/>
    <property type="match status" value="1"/>
</dbReference>
<dbReference type="eggNOG" id="KOG0192">
    <property type="taxonomic scope" value="Eukaryota"/>
</dbReference>
<dbReference type="PANTHER" id="PTHR44329">
    <property type="entry name" value="SERINE/THREONINE-PROTEIN KINASE TNNI3K-RELATED"/>
    <property type="match status" value="1"/>
</dbReference>
<evidence type="ECO:0000256" key="1">
    <source>
        <dbReference type="ARBA" id="ARBA00005843"/>
    </source>
</evidence>
<dbReference type="PROSITE" id="PS50088">
    <property type="entry name" value="ANK_REPEAT"/>
    <property type="match status" value="1"/>
</dbReference>
<organism evidence="10 11">
    <name type="scientific">Bathycoccus prasinos</name>
    <dbReference type="NCBI Taxonomy" id="41875"/>
    <lineage>
        <taxon>Eukaryota</taxon>
        <taxon>Viridiplantae</taxon>
        <taxon>Chlorophyta</taxon>
        <taxon>Mamiellophyceae</taxon>
        <taxon>Mamiellales</taxon>
        <taxon>Bathycoccaceae</taxon>
        <taxon>Bathycoccus</taxon>
    </lineage>
</organism>
<evidence type="ECO:0000256" key="6">
    <source>
        <dbReference type="PROSITE-ProRule" id="PRU00023"/>
    </source>
</evidence>
<dbReference type="InterPro" id="IPR011009">
    <property type="entry name" value="Kinase-like_dom_sf"/>
</dbReference>
<dbReference type="CDD" id="cd13999">
    <property type="entry name" value="STKc_MAP3K-like"/>
    <property type="match status" value="1"/>
</dbReference>
<keyword evidence="3 7" id="KW-0547">Nucleotide-binding</keyword>
<dbReference type="GO" id="GO:0004674">
    <property type="term" value="F:protein serine/threonine kinase activity"/>
    <property type="evidence" value="ECO:0007669"/>
    <property type="project" value="TreeGrafter"/>
</dbReference>
<feature type="region of interest" description="Disordered" evidence="8">
    <location>
        <begin position="1"/>
        <end position="91"/>
    </location>
</feature>
<dbReference type="InterPro" id="IPR008271">
    <property type="entry name" value="Ser/Thr_kinase_AS"/>
</dbReference>
<keyword evidence="5 7" id="KW-0067">ATP-binding</keyword>
<dbReference type="OrthoDB" id="4062651at2759"/>
<feature type="compositionally biased region" description="Basic and acidic residues" evidence="8">
    <location>
        <begin position="1"/>
        <end position="11"/>
    </location>
</feature>
<dbReference type="GO" id="GO:0005524">
    <property type="term" value="F:ATP binding"/>
    <property type="evidence" value="ECO:0007669"/>
    <property type="project" value="UniProtKB-UniRule"/>
</dbReference>
<evidence type="ECO:0000256" key="4">
    <source>
        <dbReference type="ARBA" id="ARBA00022777"/>
    </source>
</evidence>
<keyword evidence="4" id="KW-0418">Kinase</keyword>
<feature type="compositionally biased region" description="Polar residues" evidence="8">
    <location>
        <begin position="22"/>
        <end position="37"/>
    </location>
</feature>
<evidence type="ECO:0000256" key="3">
    <source>
        <dbReference type="ARBA" id="ARBA00022741"/>
    </source>
</evidence>
<feature type="compositionally biased region" description="Basic and acidic residues" evidence="8">
    <location>
        <begin position="39"/>
        <end position="49"/>
    </location>
</feature>
<feature type="compositionally biased region" description="Low complexity" evidence="8">
    <location>
        <begin position="73"/>
        <end position="83"/>
    </location>
</feature>
<dbReference type="PROSITE" id="PS00108">
    <property type="entry name" value="PROTEIN_KINASE_ST"/>
    <property type="match status" value="1"/>
</dbReference>
<reference evidence="10 11" key="1">
    <citation type="submission" date="2011-10" db="EMBL/GenBank/DDBJ databases">
        <authorList>
            <person name="Genoscope - CEA"/>
        </authorList>
    </citation>
    <scope>NUCLEOTIDE SEQUENCE [LARGE SCALE GENOMIC DNA]</scope>
    <source>
        <strain evidence="10 11">RCC 1105</strain>
    </source>
</reference>
<dbReference type="EMBL" id="FO082271">
    <property type="protein sequence ID" value="CCO17465.1"/>
    <property type="molecule type" value="Genomic_DNA"/>
</dbReference>
<dbReference type="KEGG" id="bpg:Bathy08g00250"/>
<dbReference type="PROSITE" id="PS50297">
    <property type="entry name" value="ANK_REP_REGION"/>
    <property type="match status" value="1"/>
</dbReference>
<dbReference type="SMART" id="SM00220">
    <property type="entry name" value="S_TKc"/>
    <property type="match status" value="1"/>
</dbReference>
<sequence length="532" mass="58633">MGLDPLEHRNTVDPLAEPNMEIVNNSVNESYPSSPRHSGSRENSADRPRGGSPDSSGSFEFTNKGGDSDRDSSQGADSSQGQSNPGSKNYKEYVGRHLTSELLFSASIGNLKRIKRCLEKAGKSITSEPYQDYDLRAPLHIACADGSFAIVDYLVKNGVAINAVDRWGATPLECAVFGNHGEIVKYIEQNGGKIKDRLTGTLVKLSDSHLSSVAAPQLANSSNIFLPQDAMAWEIPEEEIVDKENIGSGAFGIVMKCKWRGTPVAIKQIHKHMAEDEIARVEFSLELKVMRQLHHPNIVQFLGVMISSETSQVSIVSEFMQGGSLDHLFRSGKLLSLCEAANMALDCARGMAYLHGRVPLPVIHRDLKPGNLMLTRTGRLKIGDFGLSKTLSVRNKIPNSTVSQEPFVLTGETGSYRYMAPEVFRHEFYGTAVDVYAASMIFYQLFSGQQPFSNVNPIHAARAVATQDTRPPLHNGLMPKEFMTLVRNMWNPIDKKRPTFFNVISYLDPIVEKLREEADNKKNNAGCGCVIS</sequence>
<feature type="binding site" evidence="7">
    <location>
        <position position="267"/>
    </location>
    <ligand>
        <name>ATP</name>
        <dbReference type="ChEBI" id="CHEBI:30616"/>
    </ligand>
</feature>
<dbReference type="SUPFAM" id="SSF56112">
    <property type="entry name" value="Protein kinase-like (PK-like)"/>
    <property type="match status" value="1"/>
</dbReference>
<dbReference type="SUPFAM" id="SSF48403">
    <property type="entry name" value="Ankyrin repeat"/>
    <property type="match status" value="1"/>
</dbReference>
<dbReference type="Proteomes" id="UP000198341">
    <property type="component" value="Chromosome 8"/>
</dbReference>
<proteinExistence type="inferred from homology"/>
<keyword evidence="2" id="KW-0808">Transferase</keyword>
<evidence type="ECO:0000256" key="7">
    <source>
        <dbReference type="PROSITE-ProRule" id="PRU10141"/>
    </source>
</evidence>
<name>K8EYB2_9CHLO</name>
<feature type="domain" description="Protein kinase" evidence="9">
    <location>
        <begin position="240"/>
        <end position="511"/>
    </location>
</feature>
<dbReference type="GeneID" id="19014004"/>
<dbReference type="Pfam" id="PF12796">
    <property type="entry name" value="Ank_2"/>
    <property type="match status" value="1"/>
</dbReference>
<comment type="similarity">
    <text evidence="1">Belongs to the protein kinase superfamily. TKL Ser/Thr protein kinase family.</text>
</comment>
<dbReference type="Gene3D" id="1.10.510.10">
    <property type="entry name" value="Transferase(Phosphotransferase) domain 1"/>
    <property type="match status" value="1"/>
</dbReference>
<dbReference type="InterPro" id="IPR017441">
    <property type="entry name" value="Protein_kinase_ATP_BS"/>
</dbReference>
<gene>
    <name evidence="10" type="ORF">Bathy08g00250</name>
</gene>
<evidence type="ECO:0000313" key="11">
    <source>
        <dbReference type="Proteomes" id="UP000198341"/>
    </source>
</evidence>
<protein>
    <recommendedName>
        <fullName evidence="9">Protein kinase domain-containing protein</fullName>
    </recommendedName>
</protein>
<evidence type="ECO:0000256" key="2">
    <source>
        <dbReference type="ARBA" id="ARBA00022679"/>
    </source>
</evidence>
<dbReference type="RefSeq" id="XP_007511344.1">
    <property type="nucleotide sequence ID" value="XM_007511282.1"/>
</dbReference>
<dbReference type="PIRSF" id="PIRSF000654">
    <property type="entry name" value="Integrin-linked_kinase"/>
    <property type="match status" value="1"/>
</dbReference>
<dbReference type="Gene3D" id="3.30.200.20">
    <property type="entry name" value="Phosphorylase Kinase, domain 1"/>
    <property type="match status" value="1"/>
</dbReference>
<dbReference type="InterPro" id="IPR051681">
    <property type="entry name" value="Ser/Thr_Kinases-Pseudokinases"/>
</dbReference>